<feature type="transmembrane region" description="Helical" evidence="10">
    <location>
        <begin position="147"/>
        <end position="168"/>
    </location>
</feature>
<feature type="domain" description="Phosphatidic acid phosphatase type 2/haloperoxidase" evidence="11">
    <location>
        <begin position="80"/>
        <end position="189"/>
    </location>
</feature>
<dbReference type="PANTHER" id="PTHR14969">
    <property type="entry name" value="SPHINGOSINE-1-PHOSPHATE PHOSPHOHYDROLASE"/>
    <property type="match status" value="1"/>
</dbReference>
<evidence type="ECO:0000256" key="3">
    <source>
        <dbReference type="ARBA" id="ARBA00022475"/>
    </source>
</evidence>
<comment type="subcellular location">
    <subcellularLocation>
        <location evidence="1">Cell membrane</location>
        <topology evidence="1">Multi-pass membrane protein</topology>
    </subcellularLocation>
</comment>
<dbReference type="EMBL" id="FOZU01000008">
    <property type="protein sequence ID" value="SFS79049.1"/>
    <property type="molecule type" value="Genomic_DNA"/>
</dbReference>
<evidence type="ECO:0000256" key="6">
    <source>
        <dbReference type="ARBA" id="ARBA00022989"/>
    </source>
</evidence>
<feature type="transmembrane region" description="Helical" evidence="10">
    <location>
        <begin position="5"/>
        <end position="26"/>
    </location>
</feature>
<evidence type="ECO:0000256" key="8">
    <source>
        <dbReference type="ARBA" id="ARBA00032707"/>
    </source>
</evidence>
<evidence type="ECO:0000256" key="5">
    <source>
        <dbReference type="ARBA" id="ARBA00022801"/>
    </source>
</evidence>
<keyword evidence="6 10" id="KW-1133">Transmembrane helix</keyword>
<evidence type="ECO:0000256" key="7">
    <source>
        <dbReference type="ARBA" id="ARBA00023136"/>
    </source>
</evidence>
<evidence type="ECO:0000259" key="11">
    <source>
        <dbReference type="SMART" id="SM00014"/>
    </source>
</evidence>
<evidence type="ECO:0000256" key="4">
    <source>
        <dbReference type="ARBA" id="ARBA00022692"/>
    </source>
</evidence>
<dbReference type="SMART" id="SM00014">
    <property type="entry name" value="acidPPc"/>
    <property type="match status" value="1"/>
</dbReference>
<keyword evidence="7 10" id="KW-0472">Membrane</keyword>
<feature type="transmembrane region" description="Helical" evidence="10">
    <location>
        <begin position="121"/>
        <end position="138"/>
    </location>
</feature>
<dbReference type="SUPFAM" id="SSF48317">
    <property type="entry name" value="Acid phosphatase/Vanadium-dependent haloperoxidase"/>
    <property type="match status" value="1"/>
</dbReference>
<protein>
    <recommendedName>
        <fullName evidence="2">undecaprenyl-diphosphate phosphatase</fullName>
        <ecNumber evidence="2">3.6.1.27</ecNumber>
    </recommendedName>
    <alternativeName>
        <fullName evidence="8">Undecaprenyl pyrophosphate phosphatase</fullName>
    </alternativeName>
</protein>
<dbReference type="AlphaFoldDB" id="A0A1I6SQ84"/>
<gene>
    <name evidence="12" type="ORF">SAMN05444586_100849</name>
</gene>
<evidence type="ECO:0000256" key="1">
    <source>
        <dbReference type="ARBA" id="ARBA00004651"/>
    </source>
</evidence>
<feature type="transmembrane region" description="Helical" evidence="10">
    <location>
        <begin position="174"/>
        <end position="192"/>
    </location>
</feature>
<sequence length="203" mass="23297">MPYWLLGVGFFLFFFNVLVLFIPSLIHFDIVIVEWISQHRTVHLNTIAIILSAMGGIPFVLFLTSLWCFHQGWYKKYTNVVFIGLGLIGSTATVWLLKYIFSRPRPPEIYHLVQSYGASFPSAHSVYAATLGCLAIYLSQKHSKHQLICVCAVTWLLMMGISRVYLGVHFPSDVLAGWSIAFIWITLLYLLYAKFSHRKQINF</sequence>
<keyword evidence="4 10" id="KW-0812">Transmembrane</keyword>
<organism evidence="12 13">
    <name type="scientific">Acinetobacter bohemicus</name>
    <dbReference type="NCBI Taxonomy" id="1435036"/>
    <lineage>
        <taxon>Bacteria</taxon>
        <taxon>Pseudomonadati</taxon>
        <taxon>Pseudomonadota</taxon>
        <taxon>Gammaproteobacteria</taxon>
        <taxon>Moraxellales</taxon>
        <taxon>Moraxellaceae</taxon>
        <taxon>Acinetobacter</taxon>
    </lineage>
</organism>
<evidence type="ECO:0000256" key="9">
    <source>
        <dbReference type="ARBA" id="ARBA00047594"/>
    </source>
</evidence>
<keyword evidence="5" id="KW-0378">Hydrolase</keyword>
<name>A0A1I6SQ84_9GAMM</name>
<dbReference type="Proteomes" id="UP000182827">
    <property type="component" value="Unassembled WGS sequence"/>
</dbReference>
<comment type="catalytic activity">
    <reaction evidence="9">
        <text>di-trans,octa-cis-undecaprenyl diphosphate + H2O = di-trans,octa-cis-undecaprenyl phosphate + phosphate + H(+)</text>
        <dbReference type="Rhea" id="RHEA:28094"/>
        <dbReference type="ChEBI" id="CHEBI:15377"/>
        <dbReference type="ChEBI" id="CHEBI:15378"/>
        <dbReference type="ChEBI" id="CHEBI:43474"/>
        <dbReference type="ChEBI" id="CHEBI:58405"/>
        <dbReference type="ChEBI" id="CHEBI:60392"/>
        <dbReference type="EC" id="3.6.1.27"/>
    </reaction>
</comment>
<feature type="transmembrane region" description="Helical" evidence="10">
    <location>
        <begin position="80"/>
        <end position="101"/>
    </location>
</feature>
<dbReference type="InterPro" id="IPR000326">
    <property type="entry name" value="PAP2/HPO"/>
</dbReference>
<keyword evidence="3" id="KW-1003">Cell membrane</keyword>
<evidence type="ECO:0000256" key="2">
    <source>
        <dbReference type="ARBA" id="ARBA00012374"/>
    </source>
</evidence>
<dbReference type="GO" id="GO:0050380">
    <property type="term" value="F:undecaprenyl-diphosphatase activity"/>
    <property type="evidence" value="ECO:0007669"/>
    <property type="project" value="UniProtKB-EC"/>
</dbReference>
<dbReference type="PANTHER" id="PTHR14969:SF62">
    <property type="entry name" value="DECAPRENYLPHOSPHORYL-5-PHOSPHORIBOSE PHOSPHATASE RV3807C-RELATED"/>
    <property type="match status" value="1"/>
</dbReference>
<feature type="transmembrane region" description="Helical" evidence="10">
    <location>
        <begin position="46"/>
        <end position="68"/>
    </location>
</feature>
<proteinExistence type="predicted"/>
<evidence type="ECO:0000256" key="10">
    <source>
        <dbReference type="SAM" id="Phobius"/>
    </source>
</evidence>
<dbReference type="CDD" id="cd03392">
    <property type="entry name" value="PAP2_like_2"/>
    <property type="match status" value="1"/>
</dbReference>
<dbReference type="GO" id="GO:0005886">
    <property type="term" value="C:plasma membrane"/>
    <property type="evidence" value="ECO:0007669"/>
    <property type="project" value="UniProtKB-SubCell"/>
</dbReference>
<dbReference type="InterPro" id="IPR036938">
    <property type="entry name" value="PAP2/HPO_sf"/>
</dbReference>
<dbReference type="Gene3D" id="1.20.144.10">
    <property type="entry name" value="Phosphatidic acid phosphatase type 2/haloperoxidase"/>
    <property type="match status" value="2"/>
</dbReference>
<evidence type="ECO:0000313" key="13">
    <source>
        <dbReference type="Proteomes" id="UP000182827"/>
    </source>
</evidence>
<dbReference type="Pfam" id="PF01569">
    <property type="entry name" value="PAP2"/>
    <property type="match status" value="1"/>
</dbReference>
<accession>A0A1I6SQ84</accession>
<dbReference type="EC" id="3.6.1.27" evidence="2"/>
<dbReference type="RefSeq" id="WP_074945641.1">
    <property type="nucleotide sequence ID" value="NZ_FOZU01000008.1"/>
</dbReference>
<keyword evidence="13" id="KW-1185">Reference proteome</keyword>
<evidence type="ECO:0000313" key="12">
    <source>
        <dbReference type="EMBL" id="SFS79049.1"/>
    </source>
</evidence>
<reference evidence="13" key="1">
    <citation type="submission" date="2016-10" db="EMBL/GenBank/DDBJ databases">
        <authorList>
            <person name="Varghese N."/>
            <person name="Submissions S."/>
        </authorList>
    </citation>
    <scope>NUCLEOTIDE SEQUENCE [LARGE SCALE GENOMIC DNA]</scope>
    <source>
        <strain evidence="13">ANC 5076</strain>
    </source>
</reference>